<dbReference type="EMBL" id="CAJOBA010008868">
    <property type="protein sequence ID" value="CAF3838337.1"/>
    <property type="molecule type" value="Genomic_DNA"/>
</dbReference>
<name>A0A814ASW8_9BILA</name>
<evidence type="ECO:0000256" key="4">
    <source>
        <dbReference type="ARBA" id="ARBA00022912"/>
    </source>
</evidence>
<evidence type="ECO:0000313" key="10">
    <source>
        <dbReference type="EMBL" id="CAF1074322.1"/>
    </source>
</evidence>
<dbReference type="InterPro" id="IPR016130">
    <property type="entry name" value="Tyr_Pase_AS"/>
</dbReference>
<keyword evidence="13" id="KW-1185">Reference proteome</keyword>
<evidence type="ECO:0000313" key="9">
    <source>
        <dbReference type="EMBL" id="CAF0917124.1"/>
    </source>
</evidence>
<keyword evidence="3" id="KW-0378">Hydrolase</keyword>
<protein>
    <recommendedName>
        <fullName evidence="2">protein-tyrosine-phosphatase</fullName>
        <ecNumber evidence="2">3.1.3.48</ecNumber>
    </recommendedName>
</protein>
<dbReference type="PANTHER" id="PTHR10159:SF519">
    <property type="entry name" value="DUAL SPECIFICITY PROTEIN PHOSPHATASE MPK3"/>
    <property type="match status" value="1"/>
</dbReference>
<gene>
    <name evidence="9" type="ORF">GPM918_LOCUS9453</name>
    <name evidence="10" type="ORF">OVA965_LOCUS18049</name>
    <name evidence="11" type="ORF">SRO942_LOCUS9454</name>
    <name evidence="12" type="ORF">TMI583_LOCUS18062</name>
</gene>
<evidence type="ECO:0000313" key="13">
    <source>
        <dbReference type="Proteomes" id="UP000663829"/>
    </source>
</evidence>
<dbReference type="PROSITE" id="PS00383">
    <property type="entry name" value="TYR_PHOSPHATASE_1"/>
    <property type="match status" value="1"/>
</dbReference>
<dbReference type="Proteomes" id="UP000681722">
    <property type="component" value="Unassembled WGS sequence"/>
</dbReference>
<feature type="domain" description="Rhodanese" evidence="8">
    <location>
        <begin position="96"/>
        <end position="203"/>
    </location>
</feature>
<dbReference type="Pfam" id="PF00782">
    <property type="entry name" value="DSPc"/>
    <property type="match status" value="1"/>
</dbReference>
<dbReference type="EC" id="3.1.3.48" evidence="2"/>
<feature type="compositionally biased region" description="Basic and acidic residues" evidence="5">
    <location>
        <begin position="402"/>
        <end position="411"/>
    </location>
</feature>
<feature type="region of interest" description="Disordered" evidence="5">
    <location>
        <begin position="394"/>
        <end position="418"/>
    </location>
</feature>
<accession>A0A814ASW8</accession>
<dbReference type="EMBL" id="CAJOBC010001761">
    <property type="protein sequence ID" value="CAF3697098.1"/>
    <property type="molecule type" value="Genomic_DNA"/>
</dbReference>
<feature type="domain" description="Tyrosine specific protein phosphatases" evidence="7">
    <location>
        <begin position="300"/>
        <end position="357"/>
    </location>
</feature>
<dbReference type="InterPro" id="IPR029021">
    <property type="entry name" value="Prot-tyrosine_phosphatase-like"/>
</dbReference>
<evidence type="ECO:0000313" key="12">
    <source>
        <dbReference type="EMBL" id="CAF3838337.1"/>
    </source>
</evidence>
<dbReference type="GO" id="GO:0017017">
    <property type="term" value="F:MAP kinase tyrosine/serine/threonine phosphatase activity"/>
    <property type="evidence" value="ECO:0007669"/>
    <property type="project" value="TreeGrafter"/>
</dbReference>
<dbReference type="Pfam" id="PF00581">
    <property type="entry name" value="Rhodanese"/>
    <property type="match status" value="1"/>
</dbReference>
<evidence type="ECO:0000259" key="6">
    <source>
        <dbReference type="PROSITE" id="PS50054"/>
    </source>
</evidence>
<evidence type="ECO:0000313" key="11">
    <source>
        <dbReference type="EMBL" id="CAF3697098.1"/>
    </source>
</evidence>
<evidence type="ECO:0000256" key="5">
    <source>
        <dbReference type="SAM" id="MobiDB-lite"/>
    </source>
</evidence>
<dbReference type="PROSITE" id="PS50206">
    <property type="entry name" value="RHODANESE_3"/>
    <property type="match status" value="1"/>
</dbReference>
<dbReference type="CDD" id="cd14498">
    <property type="entry name" value="DSP"/>
    <property type="match status" value="1"/>
</dbReference>
<dbReference type="GO" id="GO:0008330">
    <property type="term" value="F:protein tyrosine/threonine phosphatase activity"/>
    <property type="evidence" value="ECO:0007669"/>
    <property type="project" value="TreeGrafter"/>
</dbReference>
<dbReference type="AlphaFoldDB" id="A0A814ASW8"/>
<dbReference type="GO" id="GO:0043409">
    <property type="term" value="P:negative regulation of MAPK cascade"/>
    <property type="evidence" value="ECO:0007669"/>
    <property type="project" value="TreeGrafter"/>
</dbReference>
<comment type="similarity">
    <text evidence="1">Belongs to the protein-tyrosine phosphatase family. Non-receptor class dual specificity subfamily.</text>
</comment>
<comment type="caution">
    <text evidence="9">The sequence shown here is derived from an EMBL/GenBank/DDBJ whole genome shotgun (WGS) entry which is preliminary data.</text>
</comment>
<organism evidence="9 13">
    <name type="scientific">Didymodactylos carnosus</name>
    <dbReference type="NCBI Taxonomy" id="1234261"/>
    <lineage>
        <taxon>Eukaryota</taxon>
        <taxon>Metazoa</taxon>
        <taxon>Spiralia</taxon>
        <taxon>Gnathifera</taxon>
        <taxon>Rotifera</taxon>
        <taxon>Eurotatoria</taxon>
        <taxon>Bdelloidea</taxon>
        <taxon>Philodinida</taxon>
        <taxon>Philodinidae</taxon>
        <taxon>Didymodactylos</taxon>
    </lineage>
</organism>
<keyword evidence="4" id="KW-0904">Protein phosphatase</keyword>
<dbReference type="PROSITE" id="PS50056">
    <property type="entry name" value="TYR_PHOSPHATASE_2"/>
    <property type="match status" value="1"/>
</dbReference>
<evidence type="ECO:0000259" key="7">
    <source>
        <dbReference type="PROSITE" id="PS50056"/>
    </source>
</evidence>
<dbReference type="InterPro" id="IPR000340">
    <property type="entry name" value="Dual-sp_phosphatase_cat-dom"/>
</dbReference>
<feature type="domain" description="Tyrosine-protein phosphatase" evidence="6">
    <location>
        <begin position="238"/>
        <end position="379"/>
    </location>
</feature>
<evidence type="ECO:0000256" key="1">
    <source>
        <dbReference type="ARBA" id="ARBA00008601"/>
    </source>
</evidence>
<dbReference type="OrthoDB" id="165342at2759"/>
<dbReference type="InterPro" id="IPR020422">
    <property type="entry name" value="TYR_PHOSPHATASE_DUAL_dom"/>
</dbReference>
<dbReference type="EMBL" id="CAJNOK010008851">
    <property type="protein sequence ID" value="CAF1074322.1"/>
    <property type="molecule type" value="Genomic_DNA"/>
</dbReference>
<dbReference type="GO" id="GO:0033550">
    <property type="term" value="F:MAP kinase tyrosine phosphatase activity"/>
    <property type="evidence" value="ECO:0007669"/>
    <property type="project" value="TreeGrafter"/>
</dbReference>
<dbReference type="Gene3D" id="3.90.190.10">
    <property type="entry name" value="Protein tyrosine phosphatase superfamily"/>
    <property type="match status" value="1"/>
</dbReference>
<dbReference type="InterPro" id="IPR036873">
    <property type="entry name" value="Rhodanese-like_dom_sf"/>
</dbReference>
<dbReference type="SUPFAM" id="SSF52821">
    <property type="entry name" value="Rhodanese/Cell cycle control phosphatase"/>
    <property type="match status" value="1"/>
</dbReference>
<dbReference type="SMART" id="SM00195">
    <property type="entry name" value="DSPc"/>
    <property type="match status" value="1"/>
</dbReference>
<reference evidence="9" key="1">
    <citation type="submission" date="2021-02" db="EMBL/GenBank/DDBJ databases">
        <authorList>
            <person name="Nowell W R."/>
        </authorList>
    </citation>
    <scope>NUCLEOTIDE SEQUENCE</scope>
</reference>
<dbReference type="InterPro" id="IPR000387">
    <property type="entry name" value="Tyr_Pase_dom"/>
</dbReference>
<dbReference type="Proteomes" id="UP000677228">
    <property type="component" value="Unassembled WGS sequence"/>
</dbReference>
<sequence>MLRQNGFTQNETIGMNKINHLFKNALDFQLCSNPTSSSGNTNTTVRVIKKPLTKSYSCADAENAISSTCECSFITPQEFCQLLKNKTQLDLSLMPIIDCRSSLDYANERIRHAQNLNCCHKFLAKRLSGCKRLEDVCCQFSSNIINSDFIIVYDQSTFVNNEEKLKAFPMNLCVQAAKKSQKKVFVILGGIDAVKKEYPNFIECAEKCPKPSLSSTHLTMNEECVPESPSVMSPHDLVMTEIVPHVFVGNSTDAQNRDRLNQHHITHIVNATPDIPCKWENDYRYLRVSILDLLSENIRQHFIPVSNFIDEAVRNNGNVLVHCSAGISRSPTLVLAYMINLLNMPFQEACCKMQSSRQIVAPNVSFLGQLLEFEKKIHSTTTAVDENNNVNQKYKSSSSDCNDNHKLETKSKTPIVTY</sequence>
<proteinExistence type="inferred from homology"/>
<evidence type="ECO:0000256" key="3">
    <source>
        <dbReference type="ARBA" id="ARBA00022801"/>
    </source>
</evidence>
<dbReference type="GO" id="GO:0005737">
    <property type="term" value="C:cytoplasm"/>
    <property type="evidence" value="ECO:0007669"/>
    <property type="project" value="TreeGrafter"/>
</dbReference>
<dbReference type="Proteomes" id="UP000663829">
    <property type="component" value="Unassembled WGS sequence"/>
</dbReference>
<evidence type="ECO:0000259" key="8">
    <source>
        <dbReference type="PROSITE" id="PS50206"/>
    </source>
</evidence>
<dbReference type="EMBL" id="CAJNOQ010001761">
    <property type="protein sequence ID" value="CAF0917124.1"/>
    <property type="molecule type" value="Genomic_DNA"/>
</dbReference>
<evidence type="ECO:0000256" key="2">
    <source>
        <dbReference type="ARBA" id="ARBA00013064"/>
    </source>
</evidence>
<dbReference type="PRINTS" id="PR01908">
    <property type="entry name" value="ADSPHPHTASE"/>
</dbReference>
<dbReference type="Gene3D" id="3.40.250.10">
    <property type="entry name" value="Rhodanese-like domain"/>
    <property type="match status" value="1"/>
</dbReference>
<dbReference type="PROSITE" id="PS50054">
    <property type="entry name" value="TYR_PHOSPHATASE_DUAL"/>
    <property type="match status" value="1"/>
</dbReference>
<dbReference type="PANTHER" id="PTHR10159">
    <property type="entry name" value="DUAL SPECIFICITY PROTEIN PHOSPHATASE"/>
    <property type="match status" value="1"/>
</dbReference>
<dbReference type="InterPro" id="IPR001763">
    <property type="entry name" value="Rhodanese-like_dom"/>
</dbReference>
<dbReference type="Proteomes" id="UP000682733">
    <property type="component" value="Unassembled WGS sequence"/>
</dbReference>
<dbReference type="SUPFAM" id="SSF52799">
    <property type="entry name" value="(Phosphotyrosine protein) phosphatases II"/>
    <property type="match status" value="1"/>
</dbReference>